<organism evidence="1">
    <name type="scientific">marine sediment metagenome</name>
    <dbReference type="NCBI Taxonomy" id="412755"/>
    <lineage>
        <taxon>unclassified sequences</taxon>
        <taxon>metagenomes</taxon>
        <taxon>ecological metagenomes</taxon>
    </lineage>
</organism>
<dbReference type="AlphaFoldDB" id="X1EGQ7"/>
<name>X1EGQ7_9ZZZZ</name>
<reference evidence="1" key="1">
    <citation type="journal article" date="2014" name="Front. Microbiol.">
        <title>High frequency of phylogenetically diverse reductive dehalogenase-homologous genes in deep subseafloor sedimentary metagenomes.</title>
        <authorList>
            <person name="Kawai M."/>
            <person name="Futagami T."/>
            <person name="Toyoda A."/>
            <person name="Takaki Y."/>
            <person name="Nishi S."/>
            <person name="Hori S."/>
            <person name="Arai W."/>
            <person name="Tsubouchi T."/>
            <person name="Morono Y."/>
            <person name="Uchiyama I."/>
            <person name="Ito T."/>
            <person name="Fujiyama A."/>
            <person name="Inagaki F."/>
            <person name="Takami H."/>
        </authorList>
    </citation>
    <scope>NUCLEOTIDE SEQUENCE</scope>
    <source>
        <strain evidence="1">Expedition CK06-06</strain>
    </source>
</reference>
<protein>
    <submittedName>
        <fullName evidence="1">Uncharacterized protein</fullName>
    </submittedName>
</protein>
<proteinExistence type="predicted"/>
<gene>
    <name evidence="1" type="ORF">S03H2_19799</name>
</gene>
<comment type="caution">
    <text evidence="1">The sequence shown here is derived from an EMBL/GenBank/DDBJ whole genome shotgun (WGS) entry which is preliminary data.</text>
</comment>
<evidence type="ECO:0000313" key="1">
    <source>
        <dbReference type="EMBL" id="GAH32471.1"/>
    </source>
</evidence>
<accession>X1EGQ7</accession>
<dbReference type="EMBL" id="BARU01010373">
    <property type="protein sequence ID" value="GAH32471.1"/>
    <property type="molecule type" value="Genomic_DNA"/>
</dbReference>
<sequence>MKIVINVCWGGFSVNEAVYKELAIAWDGFGYIQNEDLAIDSDNYQAYRADPSLIAAIEAVGEDNAGGVHASLRVVEIPDGVEWDIDEYDGQETIHEVHRSWR</sequence>